<protein>
    <recommendedName>
        <fullName evidence="2">Polysaccharide pyruvyl transferase domain-containing protein</fullName>
    </recommendedName>
</protein>
<comment type="caution">
    <text evidence="3">The sequence shown here is derived from an EMBL/GenBank/DDBJ whole genome shotgun (WGS) entry which is preliminary data.</text>
</comment>
<feature type="region of interest" description="Disordered" evidence="1">
    <location>
        <begin position="330"/>
        <end position="356"/>
    </location>
</feature>
<dbReference type="EMBL" id="WTVH01000012">
    <property type="protein sequence ID" value="NMF93265.1"/>
    <property type="molecule type" value="Genomic_DNA"/>
</dbReference>
<reference evidence="3" key="1">
    <citation type="submission" date="2019-12" db="EMBL/GenBank/DDBJ databases">
        <title>Comparative genomics gives insights into the taxonomy of the Azoarcus-Aromatoleum group and reveals separate origins of nif in the plant-associated Azoarcus and non-plant-associated Aromatoleum sub-groups.</title>
        <authorList>
            <person name="Lafos M."/>
            <person name="Maluk M."/>
            <person name="Batista M."/>
            <person name="Junghare M."/>
            <person name="Carmona M."/>
            <person name="Faoro H."/>
            <person name="Cruz L.M."/>
            <person name="Battistoni F."/>
            <person name="De Souza E."/>
            <person name="Pedrosa F."/>
            <person name="Chen W.-M."/>
            <person name="Poole P.S."/>
            <person name="Dixon R.A."/>
            <person name="James E.K."/>
        </authorList>
    </citation>
    <scope>NUCLEOTIDE SEQUENCE</scope>
    <source>
        <strain evidence="3">U120</strain>
    </source>
</reference>
<dbReference type="InterPro" id="IPR007345">
    <property type="entry name" value="Polysacch_pyruvyl_Trfase"/>
</dbReference>
<dbReference type="Pfam" id="PF04230">
    <property type="entry name" value="PS_pyruv_trans"/>
    <property type="match status" value="1"/>
</dbReference>
<sequence>MKLFHWASSDGNFGDDMNLFLWEHFLPGVFDRNDDALFIGIGTILSADIPKARHRIVMGSGTGYGRLPADLGDGSWHIYAVRGPLTARAIKADPELAVADPAILLPLLPDFVSASRDGVAFVPHWTTAEEGIWQTACARAGFDFIDPRHEAKRVIRQIASAQLVIAESMHGAIVADAFRVPWIAIVSGRDTPLKWHDWALALDMEYRPYEVGPLSVIPMVRGGRREVSSVRAEMSAQEYTSGVDAAVSSFVERSLRPAAAVRPGAGARAKARIGRLLDRAGHSMLADRGARMLTRISKLPPRLSADGVLRDRQTELMRRIESFHEDWSAGAFSASRPPDHPGRAMNPAPQVLQNGR</sequence>
<name>A0ABX1N0I9_9RHOO</name>
<gene>
    <name evidence="3" type="ORF">GO608_07985</name>
</gene>
<accession>A0ABX1N0I9</accession>
<dbReference type="Proteomes" id="UP000601990">
    <property type="component" value="Unassembled WGS sequence"/>
</dbReference>
<dbReference type="RefSeq" id="WP_169198548.1">
    <property type="nucleotide sequence ID" value="NZ_WTVH02000010.1"/>
</dbReference>
<proteinExistence type="predicted"/>
<evidence type="ECO:0000256" key="1">
    <source>
        <dbReference type="SAM" id="MobiDB-lite"/>
    </source>
</evidence>
<feature type="domain" description="Polysaccharide pyruvyl transferase" evidence="2">
    <location>
        <begin position="56"/>
        <end position="186"/>
    </location>
</feature>
<keyword evidence="4" id="KW-1185">Reference proteome</keyword>
<evidence type="ECO:0000259" key="2">
    <source>
        <dbReference type="Pfam" id="PF04230"/>
    </source>
</evidence>
<evidence type="ECO:0000313" key="4">
    <source>
        <dbReference type="Proteomes" id="UP000601990"/>
    </source>
</evidence>
<evidence type="ECO:0000313" key="3">
    <source>
        <dbReference type="EMBL" id="NMF93265.1"/>
    </source>
</evidence>
<organism evidence="3 4">
    <name type="scientific">Aromatoleum buckelii</name>
    <dbReference type="NCBI Taxonomy" id="200254"/>
    <lineage>
        <taxon>Bacteria</taxon>
        <taxon>Pseudomonadati</taxon>
        <taxon>Pseudomonadota</taxon>
        <taxon>Betaproteobacteria</taxon>
        <taxon>Rhodocyclales</taxon>
        <taxon>Rhodocyclaceae</taxon>
        <taxon>Aromatoleum</taxon>
    </lineage>
</organism>